<name>A0A8X6SAN2_TRICX</name>
<keyword evidence="3" id="KW-1185">Reference proteome</keyword>
<evidence type="ECO:0000256" key="1">
    <source>
        <dbReference type="SAM" id="Phobius"/>
    </source>
</evidence>
<keyword evidence="1" id="KW-1133">Transmembrane helix</keyword>
<evidence type="ECO:0000313" key="3">
    <source>
        <dbReference type="Proteomes" id="UP000887159"/>
    </source>
</evidence>
<comment type="caution">
    <text evidence="2">The sequence shown here is derived from an EMBL/GenBank/DDBJ whole genome shotgun (WGS) entry which is preliminary data.</text>
</comment>
<gene>
    <name evidence="2" type="ORF">TNCV_4287761</name>
</gene>
<protein>
    <submittedName>
        <fullName evidence="2">Uncharacterized protein</fullName>
    </submittedName>
</protein>
<feature type="transmembrane region" description="Helical" evidence="1">
    <location>
        <begin position="144"/>
        <end position="162"/>
    </location>
</feature>
<reference evidence="2" key="1">
    <citation type="submission" date="2020-08" db="EMBL/GenBank/DDBJ databases">
        <title>Multicomponent nature underlies the extraordinary mechanical properties of spider dragline silk.</title>
        <authorList>
            <person name="Kono N."/>
            <person name="Nakamura H."/>
            <person name="Mori M."/>
            <person name="Yoshida Y."/>
            <person name="Ohtoshi R."/>
            <person name="Malay A.D."/>
            <person name="Moran D.A.P."/>
            <person name="Tomita M."/>
            <person name="Numata K."/>
            <person name="Arakawa K."/>
        </authorList>
    </citation>
    <scope>NUCLEOTIDE SEQUENCE</scope>
</reference>
<dbReference type="EMBL" id="BMAU01021278">
    <property type="protein sequence ID" value="GFY07840.1"/>
    <property type="molecule type" value="Genomic_DNA"/>
</dbReference>
<evidence type="ECO:0000313" key="2">
    <source>
        <dbReference type="EMBL" id="GFY07840.1"/>
    </source>
</evidence>
<keyword evidence="1" id="KW-0812">Transmembrane</keyword>
<dbReference type="AlphaFoldDB" id="A0A8X6SAN2"/>
<proteinExistence type="predicted"/>
<dbReference type="Proteomes" id="UP000887159">
    <property type="component" value="Unassembled WGS sequence"/>
</dbReference>
<accession>A0A8X6SAN2</accession>
<keyword evidence="1" id="KW-0472">Membrane</keyword>
<sequence length="201" mass="23233">MNEIFGMASGCSAMVVAVGPSGSNDFDYCVKSVGFSLRRSREIDRSQKEYFWLCEGAPLELQGVIFVLVRWDRDEKETKKKNTLFTCWPDGDGENERSLLEDLVMRRNSIRPTPSRETTTRWLYYRLMADRLTVVTKTLTQIEMFYPVPVIVFMFCTIWLAMNITLPLVRSNSWDAQFTVPNDPRYTGLETNLGIEQAQKE</sequence>
<organism evidence="2 3">
    <name type="scientific">Trichonephila clavipes</name>
    <name type="common">Golden silk orbweaver</name>
    <name type="synonym">Nephila clavipes</name>
    <dbReference type="NCBI Taxonomy" id="2585209"/>
    <lineage>
        <taxon>Eukaryota</taxon>
        <taxon>Metazoa</taxon>
        <taxon>Ecdysozoa</taxon>
        <taxon>Arthropoda</taxon>
        <taxon>Chelicerata</taxon>
        <taxon>Arachnida</taxon>
        <taxon>Araneae</taxon>
        <taxon>Araneomorphae</taxon>
        <taxon>Entelegynae</taxon>
        <taxon>Araneoidea</taxon>
        <taxon>Nephilidae</taxon>
        <taxon>Trichonephila</taxon>
    </lineage>
</organism>